<feature type="region of interest" description="Disordered" evidence="1">
    <location>
        <begin position="1"/>
        <end position="20"/>
    </location>
</feature>
<organism evidence="3 4">
    <name type="scientific">Mycobacterium kiyosense</name>
    <dbReference type="NCBI Taxonomy" id="2871094"/>
    <lineage>
        <taxon>Bacteria</taxon>
        <taxon>Bacillati</taxon>
        <taxon>Actinomycetota</taxon>
        <taxon>Actinomycetes</taxon>
        <taxon>Mycobacteriales</taxon>
        <taxon>Mycobacteriaceae</taxon>
        <taxon>Mycobacterium</taxon>
    </lineage>
</organism>
<protein>
    <submittedName>
        <fullName evidence="3">Uncharacterized protein</fullName>
    </submittedName>
</protein>
<evidence type="ECO:0000313" key="3">
    <source>
        <dbReference type="EMBL" id="GLD30981.1"/>
    </source>
</evidence>
<dbReference type="RefSeq" id="WP_236976872.1">
    <property type="nucleotide sequence ID" value="NZ_BRXE01000015.1"/>
</dbReference>
<evidence type="ECO:0000256" key="1">
    <source>
        <dbReference type="SAM" id="MobiDB-lite"/>
    </source>
</evidence>
<comment type="caution">
    <text evidence="3">The sequence shown here is derived from an EMBL/GenBank/DDBJ whole genome shotgun (WGS) entry which is preliminary data.</text>
</comment>
<dbReference type="Proteomes" id="UP001064782">
    <property type="component" value="Unassembled WGS sequence"/>
</dbReference>
<dbReference type="EMBL" id="BRZI01000019">
    <property type="protein sequence ID" value="GLD30981.1"/>
    <property type="molecule type" value="Genomic_DNA"/>
</dbReference>
<dbReference type="GeneID" id="83630212"/>
<gene>
    <name evidence="3" type="ORF">Mkiyose1413_28640</name>
    <name evidence="2" type="ORF">SRL2020028_19620</name>
</gene>
<dbReference type="Proteomes" id="UP001165663">
    <property type="component" value="Unassembled WGS sequence"/>
</dbReference>
<evidence type="ECO:0000313" key="2">
    <source>
        <dbReference type="EMBL" id="GLB82706.1"/>
    </source>
</evidence>
<accession>A0A9P3Q4S3</accession>
<sequence length="101" mass="11688">MSDTDIGPQKPQPDPRGWLAFDWLPDDLQRSEDSTQDCDITRARGDHWGQWSRPATPTERILLEHLGYALPADLRTRVQFHTEGVRHRSWPQLKDQATQGE</sequence>
<proteinExistence type="predicted"/>
<dbReference type="AlphaFoldDB" id="A0A9P3Q4S3"/>
<reference evidence="3" key="1">
    <citation type="submission" date="2022-08" db="EMBL/GenBank/DDBJ databases">
        <title>Mycobacterium kiyosense sp. nov., scotochromogenic slow-glowing species isolated from respiratory specimens.</title>
        <authorList>
            <person name="Fukano H."/>
            <person name="Kazumi Y."/>
            <person name="Sakagami N."/>
            <person name="Ato M."/>
            <person name="Mitarai S."/>
            <person name="Hoshino Y."/>
        </authorList>
    </citation>
    <scope>NUCLEOTIDE SEQUENCE</scope>
    <source>
        <strain evidence="3">1413</strain>
        <strain evidence="2">SRL2020-028</strain>
    </source>
</reference>
<dbReference type="EMBL" id="BRXE01000015">
    <property type="protein sequence ID" value="GLB82706.1"/>
    <property type="molecule type" value="Genomic_DNA"/>
</dbReference>
<keyword evidence="4" id="KW-1185">Reference proteome</keyword>
<name>A0A9P3Q4S3_9MYCO</name>
<evidence type="ECO:0000313" key="4">
    <source>
        <dbReference type="Proteomes" id="UP001064782"/>
    </source>
</evidence>